<dbReference type="OrthoDB" id="9787476at2"/>
<dbReference type="AlphaFoldDB" id="A0A1I5YVP3"/>
<sequence>MTKKVFVILLLISAINLIFTECAITYNLNTPMFKEFKTNILKENDKIQKIEARYYTPCLRITCILKNDATDKDIDEIFKKISQLVADPNFQKEFFDAYFARYNTPDYMLVDGKPKPTIHYPDVTVVFERPNGKRIIEYTAEYEKNGKTDYYRTWRAWDGTKIEPFKASSVDELVEAIMAAKKASDEDKLRDPNKLHELDYFYKPATAFPGYELLFIEVNERTVLFYYMPSYLSYSARKMSFDYNEGIIFAMCRDTVNSEFLQPNTGETEEIKYFSSLNELHWVQDKSRMYIRFPESFKDYDSMKVYCRAEKVVIE</sequence>
<accession>A0A1I5YVP3</accession>
<dbReference type="RefSeq" id="WP_092282892.1">
    <property type="nucleotide sequence ID" value="NZ_FOXR01000069.1"/>
</dbReference>
<evidence type="ECO:0000313" key="2">
    <source>
        <dbReference type="Proteomes" id="UP000198577"/>
    </source>
</evidence>
<keyword evidence="2" id="KW-1185">Reference proteome</keyword>
<gene>
    <name evidence="1" type="ORF">SAMN05444406_1692</name>
</gene>
<organism evidence="1 2">
    <name type="scientific">Caldicoprobacter faecalis</name>
    <dbReference type="NCBI Taxonomy" id="937334"/>
    <lineage>
        <taxon>Bacteria</taxon>
        <taxon>Bacillati</taxon>
        <taxon>Bacillota</taxon>
        <taxon>Clostridia</taxon>
        <taxon>Caldicoprobacterales</taxon>
        <taxon>Caldicoprobacteraceae</taxon>
        <taxon>Caldicoprobacter</taxon>
    </lineage>
</organism>
<name>A0A1I5YVP3_9FIRM</name>
<dbReference type="STRING" id="937334.SAMN05444406_1692"/>
<evidence type="ECO:0000313" key="1">
    <source>
        <dbReference type="EMBL" id="SFQ48075.1"/>
    </source>
</evidence>
<reference evidence="1 2" key="1">
    <citation type="submission" date="2016-10" db="EMBL/GenBank/DDBJ databases">
        <authorList>
            <person name="de Groot N.N."/>
        </authorList>
    </citation>
    <scope>NUCLEOTIDE SEQUENCE [LARGE SCALE GENOMIC DNA]</scope>
    <source>
        <strain evidence="1 2">DSM 20678</strain>
    </source>
</reference>
<proteinExistence type="predicted"/>
<dbReference type="EMBL" id="FOXR01000069">
    <property type="protein sequence ID" value="SFQ48075.1"/>
    <property type="molecule type" value="Genomic_DNA"/>
</dbReference>
<protein>
    <submittedName>
        <fullName evidence="1">Uncharacterized protein</fullName>
    </submittedName>
</protein>
<dbReference type="Proteomes" id="UP000198577">
    <property type="component" value="Unassembled WGS sequence"/>
</dbReference>